<dbReference type="Pfam" id="PF01408">
    <property type="entry name" value="GFO_IDH_MocA"/>
    <property type="match status" value="1"/>
</dbReference>
<name>A0A7C2K203_9PLAN</name>
<dbReference type="InterPro" id="IPR050463">
    <property type="entry name" value="Gfo/Idh/MocA_oxidrdct_glycsds"/>
</dbReference>
<dbReference type="SUPFAM" id="SSF55347">
    <property type="entry name" value="Glyceraldehyde-3-phosphate dehydrogenase-like, C-terminal domain"/>
    <property type="match status" value="1"/>
</dbReference>
<dbReference type="EMBL" id="DSOK01000465">
    <property type="protein sequence ID" value="HEN17162.1"/>
    <property type="molecule type" value="Genomic_DNA"/>
</dbReference>
<dbReference type="Pfam" id="PF19051">
    <property type="entry name" value="GFO_IDH_MocA_C2"/>
    <property type="match status" value="1"/>
</dbReference>
<sequence length="446" mass="49434">MTTPPLTRRTFLQTAAVAAVAATRSSAAQTRPPASERIAVAAIGLGERGFAVLNEFLHEPDVQVVAVCDVHEWHYREREWGKGKPLGRKPAQQMVDAHYASLTKSGIANGCRAYSDFRDVCQRDDIDAVLVATPDHWHALITLAALRSGKDVYCEKPVTHWFAEGQQVCREVASRKAILQVGSQQRSDAKFRQAVELVRNGWLGNVQRVEVGLPPGYTQPMGDPAVVAVPEGLDYDLWCGPSAVLPYMKARHHRWWRGHTAYGGGVLMDFIGHNNDIAHWGLGEEAGGPVSVEAVGWKYPDTKVYDTPADYAIHCRYANGVTSIISNQFPVGAKWIGENGWVFVTRGKISCSDMRWEDPAFRRGDWRAYESPGHVRNFLDGVKARKECVAPAENAHRAITPGHLAYVSQSLGKPLRWDPVAEQIPDHPEAQQKLLALPYRAPWSLI</sequence>
<dbReference type="Gene3D" id="3.40.50.720">
    <property type="entry name" value="NAD(P)-binding Rossmann-like Domain"/>
    <property type="match status" value="1"/>
</dbReference>
<dbReference type="InterPro" id="IPR006311">
    <property type="entry name" value="TAT_signal"/>
</dbReference>
<dbReference type="SUPFAM" id="SSF51735">
    <property type="entry name" value="NAD(P)-binding Rossmann-fold domains"/>
    <property type="match status" value="1"/>
</dbReference>
<reference evidence="3" key="1">
    <citation type="journal article" date="2020" name="mSystems">
        <title>Genome- and Community-Level Interaction Insights into Carbon Utilization and Element Cycling Functions of Hydrothermarchaeota in Hydrothermal Sediment.</title>
        <authorList>
            <person name="Zhou Z."/>
            <person name="Liu Y."/>
            <person name="Xu W."/>
            <person name="Pan J."/>
            <person name="Luo Z.H."/>
            <person name="Li M."/>
        </authorList>
    </citation>
    <scope>NUCLEOTIDE SEQUENCE [LARGE SCALE GENOMIC DNA]</scope>
    <source>
        <strain evidence="3">SpSt-339</strain>
    </source>
</reference>
<feature type="domain" description="Gfo/Idh/MocA-like oxidoreductase N-terminal" evidence="1">
    <location>
        <begin position="102"/>
        <end position="182"/>
    </location>
</feature>
<dbReference type="PANTHER" id="PTHR43818">
    <property type="entry name" value="BCDNA.GH03377"/>
    <property type="match status" value="1"/>
</dbReference>
<comment type="caution">
    <text evidence="3">The sequence shown here is derived from an EMBL/GenBank/DDBJ whole genome shotgun (WGS) entry which is preliminary data.</text>
</comment>
<gene>
    <name evidence="3" type="ORF">ENQ76_17025</name>
</gene>
<evidence type="ECO:0000313" key="3">
    <source>
        <dbReference type="EMBL" id="HEN17162.1"/>
    </source>
</evidence>
<dbReference type="InterPro" id="IPR043906">
    <property type="entry name" value="Gfo/Idh/MocA_OxRdtase_bact_C"/>
</dbReference>
<protein>
    <submittedName>
        <fullName evidence="3">Gfo/Idh/MocA family oxidoreductase</fullName>
    </submittedName>
</protein>
<evidence type="ECO:0000259" key="1">
    <source>
        <dbReference type="Pfam" id="PF01408"/>
    </source>
</evidence>
<accession>A0A7C2K203</accession>
<dbReference type="Gene3D" id="3.30.360.10">
    <property type="entry name" value="Dihydrodipicolinate Reductase, domain 2"/>
    <property type="match status" value="1"/>
</dbReference>
<feature type="domain" description="Gfo/Idh/MocA-like oxidoreductase bacterial type C-terminal" evidence="2">
    <location>
        <begin position="197"/>
        <end position="444"/>
    </location>
</feature>
<dbReference type="PANTHER" id="PTHR43818:SF5">
    <property type="entry name" value="OXIDOREDUCTASE FAMILY PROTEIN"/>
    <property type="match status" value="1"/>
</dbReference>
<dbReference type="InterPro" id="IPR036291">
    <property type="entry name" value="NAD(P)-bd_dom_sf"/>
</dbReference>
<dbReference type="AlphaFoldDB" id="A0A7C2K203"/>
<dbReference type="GO" id="GO:0000166">
    <property type="term" value="F:nucleotide binding"/>
    <property type="evidence" value="ECO:0007669"/>
    <property type="project" value="InterPro"/>
</dbReference>
<organism evidence="3">
    <name type="scientific">Schlesneria paludicola</name>
    <dbReference type="NCBI Taxonomy" id="360056"/>
    <lineage>
        <taxon>Bacteria</taxon>
        <taxon>Pseudomonadati</taxon>
        <taxon>Planctomycetota</taxon>
        <taxon>Planctomycetia</taxon>
        <taxon>Planctomycetales</taxon>
        <taxon>Planctomycetaceae</taxon>
        <taxon>Schlesneria</taxon>
    </lineage>
</organism>
<proteinExistence type="predicted"/>
<dbReference type="InterPro" id="IPR000683">
    <property type="entry name" value="Gfo/Idh/MocA-like_OxRdtase_N"/>
</dbReference>
<dbReference type="PROSITE" id="PS51318">
    <property type="entry name" value="TAT"/>
    <property type="match status" value="1"/>
</dbReference>
<evidence type="ECO:0000259" key="2">
    <source>
        <dbReference type="Pfam" id="PF19051"/>
    </source>
</evidence>